<evidence type="ECO:0000256" key="12">
    <source>
        <dbReference type="ARBA" id="ARBA00023012"/>
    </source>
</evidence>
<feature type="transmembrane region" description="Helical" evidence="14">
    <location>
        <begin position="12"/>
        <end position="32"/>
    </location>
</feature>
<evidence type="ECO:0000256" key="10">
    <source>
        <dbReference type="ARBA" id="ARBA00022840"/>
    </source>
</evidence>
<dbReference type="SMART" id="SM00065">
    <property type="entry name" value="GAF"/>
    <property type="match status" value="1"/>
</dbReference>
<evidence type="ECO:0000313" key="16">
    <source>
        <dbReference type="EMBL" id="WLV25187.1"/>
    </source>
</evidence>
<evidence type="ECO:0000256" key="8">
    <source>
        <dbReference type="ARBA" id="ARBA00022741"/>
    </source>
</evidence>
<sequence length="581" mass="64705">MLDLLAQLLSRMTLIITIAFLITRLSIFRRIIYHHLSIKGSMMLAIIFGLFGIIGNYTAVVVHPETHIISNLWNPHLQTNNAIADTRNIGIIIGGFVGGPIVGIGSALIAGGHRLILGGFISEASFVASIIGGCIAGWFGRKLRFIGLIRPLHMFMIGGFIVTVQILLIPFLAVDHSLALHLIKFTGIPIIVINSVGIWICAVIFYSVVQEEERTRANQTAKALSIADQTLSLFRQGLNESSATKATRIIQQLTDVDHTAITRGIRQLAHTGSVALREKSQQSERVYRERVLKTGKMEIIQPNTSALFHRNPQDPAFIVLPLRVKQRTIGTLTFYYRNPNQINPVEREFAEGLGNLFSSQLEFGEIERHNYLLQDAEMKAFHAQIQPHFLFNALNTIVALCRTDPMLARKLLIHLSTFLRNNLSGITDRIVSLEKELENVFAYLAIEQARFPDKFELNVDIHPEATHMMIPPFILQPLVENAITHGELKEMEGMGKIHITITPQNETHLKVTVSDNGVGIPSERLRDLGQRKVESSKQGSGTALFNIKERLTALFSQDATFSMNSTPGEGTCVTITLPIHF</sequence>
<dbReference type="Gene3D" id="3.30.450.40">
    <property type="match status" value="1"/>
</dbReference>
<accession>A0ABY9KXS4</accession>
<protein>
    <recommendedName>
        <fullName evidence="3">histidine kinase</fullName>
        <ecNumber evidence="3">2.7.13.3</ecNumber>
    </recommendedName>
</protein>
<keyword evidence="9" id="KW-0418">Kinase</keyword>
<keyword evidence="10" id="KW-0067">ATP-binding</keyword>
<dbReference type="RefSeq" id="WP_348028970.1">
    <property type="nucleotide sequence ID" value="NZ_CP129113.1"/>
</dbReference>
<dbReference type="InterPro" id="IPR010559">
    <property type="entry name" value="Sig_transdc_His_kin_internal"/>
</dbReference>
<dbReference type="Pfam" id="PF07694">
    <property type="entry name" value="5TM-5TMR_LYT"/>
    <property type="match status" value="1"/>
</dbReference>
<dbReference type="InterPro" id="IPR050640">
    <property type="entry name" value="Bact_2-comp_sensor_kinase"/>
</dbReference>
<comment type="catalytic activity">
    <reaction evidence="1">
        <text>ATP + protein L-histidine = ADP + protein N-phospho-L-histidine.</text>
        <dbReference type="EC" id="2.7.13.3"/>
    </reaction>
</comment>
<evidence type="ECO:0000256" key="13">
    <source>
        <dbReference type="ARBA" id="ARBA00023136"/>
    </source>
</evidence>
<dbReference type="Pfam" id="PF01590">
    <property type="entry name" value="GAF"/>
    <property type="match status" value="1"/>
</dbReference>
<keyword evidence="4" id="KW-1003">Cell membrane</keyword>
<keyword evidence="5" id="KW-0597">Phosphoprotein</keyword>
<evidence type="ECO:0000259" key="15">
    <source>
        <dbReference type="PROSITE" id="PS50109"/>
    </source>
</evidence>
<feature type="transmembrane region" description="Helical" evidence="14">
    <location>
        <begin position="152"/>
        <end position="173"/>
    </location>
</feature>
<dbReference type="InterPro" id="IPR029016">
    <property type="entry name" value="GAF-like_dom_sf"/>
</dbReference>
<dbReference type="Pfam" id="PF02518">
    <property type="entry name" value="HATPase_c"/>
    <property type="match status" value="1"/>
</dbReference>
<dbReference type="PANTHER" id="PTHR34220:SF7">
    <property type="entry name" value="SENSOR HISTIDINE KINASE YPDA"/>
    <property type="match status" value="1"/>
</dbReference>
<feature type="transmembrane region" description="Helical" evidence="14">
    <location>
        <begin position="185"/>
        <end position="209"/>
    </location>
</feature>
<feature type="transmembrane region" description="Helical" evidence="14">
    <location>
        <begin position="89"/>
        <end position="109"/>
    </location>
</feature>
<keyword evidence="8" id="KW-0547">Nucleotide-binding</keyword>
<gene>
    <name evidence="16" type="ORF">QR721_02860</name>
</gene>
<dbReference type="SUPFAM" id="SSF55874">
    <property type="entry name" value="ATPase domain of HSP90 chaperone/DNA topoisomerase II/histidine kinase"/>
    <property type="match status" value="1"/>
</dbReference>
<dbReference type="Gene3D" id="3.30.565.10">
    <property type="entry name" value="Histidine kinase-like ATPase, C-terminal domain"/>
    <property type="match status" value="1"/>
</dbReference>
<dbReference type="InterPro" id="IPR005467">
    <property type="entry name" value="His_kinase_dom"/>
</dbReference>
<dbReference type="PROSITE" id="PS50109">
    <property type="entry name" value="HIS_KIN"/>
    <property type="match status" value="1"/>
</dbReference>
<organism evidence="16 17">
    <name type="scientific">Aciduricibacillus chroicocephali</name>
    <dbReference type="NCBI Taxonomy" id="3054939"/>
    <lineage>
        <taxon>Bacteria</taxon>
        <taxon>Bacillati</taxon>
        <taxon>Bacillota</taxon>
        <taxon>Bacilli</taxon>
        <taxon>Bacillales</taxon>
        <taxon>Bacillaceae</taxon>
        <taxon>Aciduricibacillus</taxon>
    </lineage>
</organism>
<dbReference type="EC" id="2.7.13.3" evidence="3"/>
<dbReference type="SUPFAM" id="SSF55781">
    <property type="entry name" value="GAF domain-like"/>
    <property type="match status" value="1"/>
</dbReference>
<keyword evidence="17" id="KW-1185">Reference proteome</keyword>
<name>A0ABY9KXS4_9BACI</name>
<evidence type="ECO:0000256" key="4">
    <source>
        <dbReference type="ARBA" id="ARBA00022475"/>
    </source>
</evidence>
<dbReference type="EMBL" id="CP129113">
    <property type="protein sequence ID" value="WLV25187.1"/>
    <property type="molecule type" value="Genomic_DNA"/>
</dbReference>
<evidence type="ECO:0000256" key="2">
    <source>
        <dbReference type="ARBA" id="ARBA00004651"/>
    </source>
</evidence>
<keyword evidence="13 14" id="KW-0472">Membrane</keyword>
<dbReference type="InterPro" id="IPR004358">
    <property type="entry name" value="Sig_transdc_His_kin-like_C"/>
</dbReference>
<evidence type="ECO:0000256" key="14">
    <source>
        <dbReference type="SAM" id="Phobius"/>
    </source>
</evidence>
<dbReference type="SMART" id="SM00387">
    <property type="entry name" value="HATPase_c"/>
    <property type="match status" value="1"/>
</dbReference>
<evidence type="ECO:0000256" key="6">
    <source>
        <dbReference type="ARBA" id="ARBA00022679"/>
    </source>
</evidence>
<feature type="domain" description="Histidine kinase" evidence="15">
    <location>
        <begin position="474"/>
        <end position="581"/>
    </location>
</feature>
<dbReference type="InterPro" id="IPR003594">
    <property type="entry name" value="HATPase_dom"/>
</dbReference>
<reference evidence="16" key="1">
    <citation type="submission" date="2023-06" db="EMBL/GenBank/DDBJ databases">
        <title>A Treasure from Seagulls: Isolation and Description of Aciduricobacillus qingdaonensis gen. nov., sp. nov., a Rare Obligately Uric Acid-utilizing Member in the Family Bacillaceae.</title>
        <authorList>
            <person name="Liu W."/>
            <person name="Wang B."/>
        </authorList>
    </citation>
    <scope>NUCLEOTIDE SEQUENCE</scope>
    <source>
        <strain evidence="16">44XB</strain>
    </source>
</reference>
<evidence type="ECO:0000313" key="17">
    <source>
        <dbReference type="Proteomes" id="UP001180087"/>
    </source>
</evidence>
<proteinExistence type="predicted"/>
<feature type="transmembrane region" description="Helical" evidence="14">
    <location>
        <begin position="116"/>
        <end position="140"/>
    </location>
</feature>
<keyword evidence="11 14" id="KW-1133">Transmembrane helix</keyword>
<evidence type="ECO:0000256" key="1">
    <source>
        <dbReference type="ARBA" id="ARBA00000085"/>
    </source>
</evidence>
<keyword evidence="6" id="KW-0808">Transferase</keyword>
<comment type="subcellular location">
    <subcellularLocation>
        <location evidence="2">Cell membrane</location>
        <topology evidence="2">Multi-pass membrane protein</topology>
    </subcellularLocation>
</comment>
<dbReference type="Proteomes" id="UP001180087">
    <property type="component" value="Chromosome"/>
</dbReference>
<dbReference type="PANTHER" id="PTHR34220">
    <property type="entry name" value="SENSOR HISTIDINE KINASE YPDA"/>
    <property type="match status" value="1"/>
</dbReference>
<dbReference type="PRINTS" id="PR00344">
    <property type="entry name" value="BCTRLSENSOR"/>
</dbReference>
<dbReference type="Pfam" id="PF06580">
    <property type="entry name" value="His_kinase"/>
    <property type="match status" value="1"/>
</dbReference>
<feature type="transmembrane region" description="Helical" evidence="14">
    <location>
        <begin position="44"/>
        <end position="63"/>
    </location>
</feature>
<evidence type="ECO:0000256" key="3">
    <source>
        <dbReference type="ARBA" id="ARBA00012438"/>
    </source>
</evidence>
<evidence type="ECO:0000256" key="5">
    <source>
        <dbReference type="ARBA" id="ARBA00022553"/>
    </source>
</evidence>
<dbReference type="InterPro" id="IPR011620">
    <property type="entry name" value="Sig_transdc_His_kinase_LytS_TM"/>
</dbReference>
<keyword evidence="7 14" id="KW-0812">Transmembrane</keyword>
<keyword evidence="12" id="KW-0902">Two-component regulatory system</keyword>
<evidence type="ECO:0000256" key="9">
    <source>
        <dbReference type="ARBA" id="ARBA00022777"/>
    </source>
</evidence>
<dbReference type="InterPro" id="IPR036890">
    <property type="entry name" value="HATPase_C_sf"/>
</dbReference>
<keyword evidence="16" id="KW-0675">Receptor</keyword>
<evidence type="ECO:0000256" key="7">
    <source>
        <dbReference type="ARBA" id="ARBA00022692"/>
    </source>
</evidence>
<dbReference type="InterPro" id="IPR003018">
    <property type="entry name" value="GAF"/>
</dbReference>
<evidence type="ECO:0000256" key="11">
    <source>
        <dbReference type="ARBA" id="ARBA00022989"/>
    </source>
</evidence>